<organism evidence="1 2">
    <name type="scientific">Bacteroides thetaiotaomicron</name>
    <dbReference type="NCBI Taxonomy" id="818"/>
    <lineage>
        <taxon>Bacteria</taxon>
        <taxon>Pseudomonadati</taxon>
        <taxon>Bacteroidota</taxon>
        <taxon>Bacteroidia</taxon>
        <taxon>Bacteroidales</taxon>
        <taxon>Bacteroidaceae</taxon>
        <taxon>Bacteroides</taxon>
    </lineage>
</organism>
<accession>A0A139KAY8</accession>
<protein>
    <submittedName>
        <fullName evidence="1">Uncharacterized protein</fullName>
    </submittedName>
</protein>
<name>A0A139KAY8_BACT4</name>
<comment type="caution">
    <text evidence="1">The sequence shown here is derived from an EMBL/GenBank/DDBJ whole genome shotgun (WGS) entry which is preliminary data.</text>
</comment>
<proteinExistence type="predicted"/>
<dbReference type="Proteomes" id="UP000782901">
    <property type="component" value="Unassembled WGS sequence"/>
</dbReference>
<sequence length="66" mass="7717">MEEVNKQVEKDPIRPIIRNLKVDESHTYPASRMCVVKSVCSQVSVMENKVFKTKLEKPMFHVTRVK</sequence>
<evidence type="ECO:0000313" key="1">
    <source>
        <dbReference type="EMBL" id="MBS5411699.1"/>
    </source>
</evidence>
<dbReference type="AlphaFoldDB" id="A0A139KAY8"/>
<reference evidence="1" key="1">
    <citation type="submission" date="2021-02" db="EMBL/GenBank/DDBJ databases">
        <title>Infant gut strain persistence is associated with maternal origin, phylogeny, and functional potential including surface adhesion and iron acquisition.</title>
        <authorList>
            <person name="Lou Y.C."/>
        </authorList>
    </citation>
    <scope>NUCLEOTIDE SEQUENCE</scope>
    <source>
        <strain evidence="1">L3_082_243G1_dasL3_082_243G1_maxbin2.maxbin.015s ta_sub</strain>
    </source>
</reference>
<dbReference type="EMBL" id="JAGZEE010000018">
    <property type="protein sequence ID" value="MBS5411699.1"/>
    <property type="molecule type" value="Genomic_DNA"/>
</dbReference>
<evidence type="ECO:0000313" key="2">
    <source>
        <dbReference type="Proteomes" id="UP000782901"/>
    </source>
</evidence>
<gene>
    <name evidence="1" type="ORF">KHY35_13485</name>
</gene>